<evidence type="ECO:0000313" key="2">
    <source>
        <dbReference type="EMBL" id="PIK52663.1"/>
    </source>
</evidence>
<feature type="compositionally biased region" description="Low complexity" evidence="1">
    <location>
        <begin position="62"/>
        <end position="77"/>
    </location>
</feature>
<feature type="compositionally biased region" description="Polar residues" evidence="1">
    <location>
        <begin position="1"/>
        <end position="10"/>
    </location>
</feature>
<dbReference type="Proteomes" id="UP000230750">
    <property type="component" value="Unassembled WGS sequence"/>
</dbReference>
<feature type="compositionally biased region" description="Polar residues" evidence="1">
    <location>
        <begin position="33"/>
        <end position="61"/>
    </location>
</feature>
<gene>
    <name evidence="2" type="ORF">BSL78_10430</name>
</gene>
<feature type="compositionally biased region" description="Low complexity" evidence="1">
    <location>
        <begin position="141"/>
        <end position="153"/>
    </location>
</feature>
<dbReference type="AlphaFoldDB" id="A0A2G8KXC0"/>
<feature type="region of interest" description="Disordered" evidence="1">
    <location>
        <begin position="133"/>
        <end position="163"/>
    </location>
</feature>
<dbReference type="EMBL" id="MRZV01000318">
    <property type="protein sequence ID" value="PIK52663.1"/>
    <property type="molecule type" value="Genomic_DNA"/>
</dbReference>
<sequence>MTTFNGLSNRTEPRHKPPSGGTKSRRSKPPEGRNSSTPSSVSNNQGENNFGLTTNRLTMSNSAPSTSSRASTSSRSPGKINPDRGRRERRNELPGARRRARSTSTGRKTPSDRLHPSQPEKLEMIENLFLGSPHGKLISEGSQGQRARQGQLARRQHRASSLPGKTEEVAMLDITLSGYKVDRE</sequence>
<proteinExistence type="predicted"/>
<evidence type="ECO:0000313" key="3">
    <source>
        <dbReference type="Proteomes" id="UP000230750"/>
    </source>
</evidence>
<protein>
    <submittedName>
        <fullName evidence="2">Uncharacterized protein</fullName>
    </submittedName>
</protein>
<comment type="caution">
    <text evidence="2">The sequence shown here is derived from an EMBL/GenBank/DDBJ whole genome shotgun (WGS) entry which is preliminary data.</text>
</comment>
<name>A0A2G8KXC0_STIJA</name>
<evidence type="ECO:0000256" key="1">
    <source>
        <dbReference type="SAM" id="MobiDB-lite"/>
    </source>
</evidence>
<keyword evidence="3" id="KW-1185">Reference proteome</keyword>
<feature type="compositionally biased region" description="Basic and acidic residues" evidence="1">
    <location>
        <begin position="81"/>
        <end position="92"/>
    </location>
</feature>
<organism evidence="2 3">
    <name type="scientific">Stichopus japonicus</name>
    <name type="common">Sea cucumber</name>
    <dbReference type="NCBI Taxonomy" id="307972"/>
    <lineage>
        <taxon>Eukaryota</taxon>
        <taxon>Metazoa</taxon>
        <taxon>Echinodermata</taxon>
        <taxon>Eleutherozoa</taxon>
        <taxon>Echinozoa</taxon>
        <taxon>Holothuroidea</taxon>
        <taxon>Aspidochirotacea</taxon>
        <taxon>Aspidochirotida</taxon>
        <taxon>Stichopodidae</taxon>
        <taxon>Apostichopus</taxon>
    </lineage>
</organism>
<reference evidence="2 3" key="1">
    <citation type="journal article" date="2017" name="PLoS Biol.">
        <title>The sea cucumber genome provides insights into morphological evolution and visceral regeneration.</title>
        <authorList>
            <person name="Zhang X."/>
            <person name="Sun L."/>
            <person name="Yuan J."/>
            <person name="Sun Y."/>
            <person name="Gao Y."/>
            <person name="Zhang L."/>
            <person name="Li S."/>
            <person name="Dai H."/>
            <person name="Hamel J.F."/>
            <person name="Liu C."/>
            <person name="Yu Y."/>
            <person name="Liu S."/>
            <person name="Lin W."/>
            <person name="Guo K."/>
            <person name="Jin S."/>
            <person name="Xu P."/>
            <person name="Storey K.B."/>
            <person name="Huan P."/>
            <person name="Zhang T."/>
            <person name="Zhou Y."/>
            <person name="Zhang J."/>
            <person name="Lin C."/>
            <person name="Li X."/>
            <person name="Xing L."/>
            <person name="Huo D."/>
            <person name="Sun M."/>
            <person name="Wang L."/>
            <person name="Mercier A."/>
            <person name="Li F."/>
            <person name="Yang H."/>
            <person name="Xiang J."/>
        </authorList>
    </citation>
    <scope>NUCLEOTIDE SEQUENCE [LARGE SCALE GENOMIC DNA]</scope>
    <source>
        <strain evidence="2">Shaxun</strain>
        <tissue evidence="2">Muscle</tissue>
    </source>
</reference>
<feature type="compositionally biased region" description="Basic and acidic residues" evidence="1">
    <location>
        <begin position="109"/>
        <end position="120"/>
    </location>
</feature>
<feature type="region of interest" description="Disordered" evidence="1">
    <location>
        <begin position="1"/>
        <end position="120"/>
    </location>
</feature>
<accession>A0A2G8KXC0</accession>